<feature type="coiled-coil region" evidence="1">
    <location>
        <begin position="178"/>
        <end position="254"/>
    </location>
</feature>
<dbReference type="EMBL" id="JANBOI010000362">
    <property type="protein sequence ID" value="KAJ1731145.1"/>
    <property type="molecule type" value="Genomic_DNA"/>
</dbReference>
<evidence type="ECO:0000256" key="1">
    <source>
        <dbReference type="SAM" id="Coils"/>
    </source>
</evidence>
<dbReference type="Proteomes" id="UP001143981">
    <property type="component" value="Unassembled WGS sequence"/>
</dbReference>
<name>A0A9W7YFB0_9FUNG</name>
<comment type="caution">
    <text evidence="3">The sequence shown here is derived from an EMBL/GenBank/DDBJ whole genome shotgun (WGS) entry which is preliminary data.</text>
</comment>
<feature type="region of interest" description="Disordered" evidence="2">
    <location>
        <begin position="117"/>
        <end position="140"/>
    </location>
</feature>
<accession>A0A9W7YFB0</accession>
<dbReference type="PANTHER" id="PTHR38120">
    <property type="entry name" value="EXPRESSED PROTEIN"/>
    <property type="match status" value="1"/>
</dbReference>
<organism evidence="3 4">
    <name type="scientific">Coemansia biformis</name>
    <dbReference type="NCBI Taxonomy" id="1286918"/>
    <lineage>
        <taxon>Eukaryota</taxon>
        <taxon>Fungi</taxon>
        <taxon>Fungi incertae sedis</taxon>
        <taxon>Zoopagomycota</taxon>
        <taxon>Kickxellomycotina</taxon>
        <taxon>Kickxellomycetes</taxon>
        <taxon>Kickxellales</taxon>
        <taxon>Kickxellaceae</taxon>
        <taxon>Coemansia</taxon>
    </lineage>
</organism>
<keyword evidence="1" id="KW-0175">Coiled coil</keyword>
<feature type="coiled-coil region" evidence="1">
    <location>
        <begin position="6"/>
        <end position="114"/>
    </location>
</feature>
<dbReference type="AlphaFoldDB" id="A0A9W7YFB0"/>
<reference evidence="3" key="1">
    <citation type="submission" date="2022-07" db="EMBL/GenBank/DDBJ databases">
        <title>Phylogenomic reconstructions and comparative analyses of Kickxellomycotina fungi.</title>
        <authorList>
            <person name="Reynolds N.K."/>
            <person name="Stajich J.E."/>
            <person name="Barry K."/>
            <person name="Grigoriev I.V."/>
            <person name="Crous P."/>
            <person name="Smith M.E."/>
        </authorList>
    </citation>
    <scope>NUCLEOTIDE SEQUENCE</scope>
    <source>
        <strain evidence="3">BCRC 34381</strain>
    </source>
</reference>
<protein>
    <submittedName>
        <fullName evidence="3">Uncharacterized protein</fullName>
    </submittedName>
</protein>
<evidence type="ECO:0000313" key="3">
    <source>
        <dbReference type="EMBL" id="KAJ1731145.1"/>
    </source>
</evidence>
<feature type="region of interest" description="Disordered" evidence="2">
    <location>
        <begin position="434"/>
        <end position="535"/>
    </location>
</feature>
<sequence>MSSADSEQLTARVYELEATAAQLREATEQAQTAAGRLERDRQRALSELEALHSTHARLESRFFAAEGDLAAANARLERMQRSAAALEAALLDKVAALEKEREARQRTESDLRSELAAAKRRATVARRQTVSTTSHSRSTSLGRMAAFTPEVPAPGSQSPPAAMQAAMPAPDDAHEARSRAMQAQISQLTRRAKDAEARAQQAVEHAARVHAEAENAIAGLDGHQRRVEQLEHTVAQLTELNESLREDNESYQVLLQMSTIKGGLSFSNARTSIDSRASSGKCAASPIIPEYGSPTAPAAVLGGFGSESASPNVGRDLAAELGQALSLDGGDGDMQDRIAELEERTTQLKEDLRKTRYERRQLGEENKALSLYVNKILGRIMASAGGLEAVLSCDYDALSPGKGGATSFAAPFAAAQPPTKHARHGSIRLVRNTTTAKPLPPQPQPQPQLAPVAASLEPGTGDGVTSVFVPPTSPAARTRKPLPVSPLPQAPSQLQPQSPPPFSRRARSATVAAGVAPDRLSRDGDDGAATIGAASGGAWWKRMSIRLSGGWNAPEEPRPSADA</sequence>
<gene>
    <name evidence="3" type="ORF">LPJ61_002675</name>
</gene>
<proteinExistence type="predicted"/>
<feature type="compositionally biased region" description="Low complexity" evidence="2">
    <location>
        <begin position="125"/>
        <end position="140"/>
    </location>
</feature>
<dbReference type="PANTHER" id="PTHR38120:SF1">
    <property type="entry name" value="M PROTEIN, SEROTYPE 2.1"/>
    <property type="match status" value="1"/>
</dbReference>
<keyword evidence="4" id="KW-1185">Reference proteome</keyword>
<dbReference type="OrthoDB" id="2121319at2759"/>
<feature type="compositionally biased region" description="Pro residues" evidence="2">
    <location>
        <begin position="438"/>
        <end position="448"/>
    </location>
</feature>
<evidence type="ECO:0000256" key="2">
    <source>
        <dbReference type="SAM" id="MobiDB-lite"/>
    </source>
</evidence>
<evidence type="ECO:0000313" key="4">
    <source>
        <dbReference type="Proteomes" id="UP001143981"/>
    </source>
</evidence>